<proteinExistence type="predicted"/>
<dbReference type="EMBL" id="MVBM01000003">
    <property type="protein sequence ID" value="OOK75918.1"/>
    <property type="molecule type" value="Genomic_DNA"/>
</dbReference>
<dbReference type="AlphaFoldDB" id="A0A1V3X9X0"/>
<dbReference type="Proteomes" id="UP000189229">
    <property type="component" value="Unassembled WGS sequence"/>
</dbReference>
<comment type="caution">
    <text evidence="1">The sequence shown here is derived from an EMBL/GenBank/DDBJ whole genome shotgun (WGS) entry which is preliminary data.</text>
</comment>
<reference evidence="1 2" key="1">
    <citation type="submission" date="2017-02" db="EMBL/GenBank/DDBJ databases">
        <title>Complete genome sequences of Mycobacterium kansasii strains isolated from rhesus macaques.</title>
        <authorList>
            <person name="Panda A."/>
            <person name="Nagaraj S."/>
            <person name="Zhao X."/>
            <person name="Tettelin H."/>
            <person name="Detolla L.J."/>
        </authorList>
    </citation>
    <scope>NUCLEOTIDE SEQUENCE [LARGE SCALE GENOMIC DNA]</scope>
    <source>
        <strain evidence="1 2">11-3813</strain>
    </source>
</reference>
<name>A0A1V3X9X0_MYCKA</name>
<protein>
    <submittedName>
        <fullName evidence="1">Uncharacterized protein</fullName>
    </submittedName>
</protein>
<evidence type="ECO:0000313" key="2">
    <source>
        <dbReference type="Proteomes" id="UP000189229"/>
    </source>
</evidence>
<organism evidence="1 2">
    <name type="scientific">Mycobacterium kansasii</name>
    <dbReference type="NCBI Taxonomy" id="1768"/>
    <lineage>
        <taxon>Bacteria</taxon>
        <taxon>Bacillati</taxon>
        <taxon>Actinomycetota</taxon>
        <taxon>Actinomycetes</taxon>
        <taxon>Mycobacteriales</taxon>
        <taxon>Mycobacteriaceae</taxon>
        <taxon>Mycobacterium</taxon>
    </lineage>
</organism>
<sequence length="41" mass="4456">MSSMNLEPETLCTHWSLAVPQRLNGIRPVPAPRRLVEAAGG</sequence>
<evidence type="ECO:0000313" key="1">
    <source>
        <dbReference type="EMBL" id="OOK75918.1"/>
    </source>
</evidence>
<gene>
    <name evidence="1" type="ORF">BZL30_4252</name>
</gene>
<accession>A0A1V3X9X0</accession>